<keyword evidence="3" id="KW-0813">Transport</keyword>
<organism evidence="7 8">
    <name type="scientific">Paramylibacter ulvae</name>
    <dbReference type="NCBI Taxonomy" id="1651968"/>
    <lineage>
        <taxon>Bacteria</taxon>
        <taxon>Pseudomonadati</taxon>
        <taxon>Pseudomonadota</taxon>
        <taxon>Alphaproteobacteria</taxon>
        <taxon>Rhodobacterales</taxon>
        <taxon>Paracoccaceae</taxon>
        <taxon>Paramylibacter</taxon>
    </lineage>
</organism>
<dbReference type="InterPro" id="IPR038404">
    <property type="entry name" value="TRAP_DctP_sf"/>
</dbReference>
<evidence type="ECO:0000256" key="3">
    <source>
        <dbReference type="ARBA" id="ARBA00022448"/>
    </source>
</evidence>
<feature type="chain" id="PRO_5046103271" evidence="6">
    <location>
        <begin position="24"/>
        <end position="332"/>
    </location>
</feature>
<evidence type="ECO:0000313" key="7">
    <source>
        <dbReference type="EMBL" id="GHA62651.1"/>
    </source>
</evidence>
<name>A0ABQ3D8N8_9RHOB</name>
<dbReference type="Proteomes" id="UP000634455">
    <property type="component" value="Unassembled WGS sequence"/>
</dbReference>
<comment type="caution">
    <text evidence="7">The sequence shown here is derived from an EMBL/GenBank/DDBJ whole genome shotgun (WGS) entry which is preliminary data.</text>
</comment>
<dbReference type="NCBIfam" id="NF037995">
    <property type="entry name" value="TRAP_S1"/>
    <property type="match status" value="1"/>
</dbReference>
<evidence type="ECO:0000256" key="1">
    <source>
        <dbReference type="ARBA" id="ARBA00004418"/>
    </source>
</evidence>
<evidence type="ECO:0000256" key="4">
    <source>
        <dbReference type="ARBA" id="ARBA00022729"/>
    </source>
</evidence>
<accession>A0ABQ3D8N8</accession>
<evidence type="ECO:0000256" key="5">
    <source>
        <dbReference type="ARBA" id="ARBA00022764"/>
    </source>
</evidence>
<dbReference type="EMBL" id="BMZF01000015">
    <property type="protein sequence ID" value="GHA62651.1"/>
    <property type="molecule type" value="Genomic_DNA"/>
</dbReference>
<gene>
    <name evidence="7" type="ORF">GCM10008927_30070</name>
</gene>
<sequence>MNKLFRLTSTSALAMLLMTQGLAAETWRMATKMPVDSPEGKIFSKFAELVDEHTNGELTIQVFPNEQLGKEDAVLEQLQAGIVQIYAEGFGYMRKWAPDLSWVSPAFVFDDYDHWVRFMDTDLVQGWFETAAEKSGVAPLGNPTEVLRGPYRVMASNVPITSLDDIAGLKLRMHPDKLAIATWDHLGAEVLTLPWTEVYQSISKSIVEAVNSPVSLVESMRFNEVAPYITRHDEYWQSIGFMMNVKAYDALPDDVREGLLKAYELTGDFSKETLDAATQESLDRMEAAGITYTVVDTKPFVEKMADFYEGMEQAGELPDGYLEAVAASRAAK</sequence>
<proteinExistence type="inferred from homology"/>
<evidence type="ECO:0000256" key="2">
    <source>
        <dbReference type="ARBA" id="ARBA00009023"/>
    </source>
</evidence>
<keyword evidence="8" id="KW-1185">Reference proteome</keyword>
<dbReference type="InterPro" id="IPR018389">
    <property type="entry name" value="DctP_fam"/>
</dbReference>
<dbReference type="PANTHER" id="PTHR33376">
    <property type="match status" value="1"/>
</dbReference>
<keyword evidence="4 6" id="KW-0732">Signal</keyword>
<dbReference type="Pfam" id="PF03480">
    <property type="entry name" value="DctP"/>
    <property type="match status" value="1"/>
</dbReference>
<reference evidence="8" key="1">
    <citation type="journal article" date="2019" name="Int. J. Syst. Evol. Microbiol.">
        <title>The Global Catalogue of Microorganisms (GCM) 10K type strain sequencing project: providing services to taxonomists for standard genome sequencing and annotation.</title>
        <authorList>
            <consortium name="The Broad Institute Genomics Platform"/>
            <consortium name="The Broad Institute Genome Sequencing Center for Infectious Disease"/>
            <person name="Wu L."/>
            <person name="Ma J."/>
        </authorList>
    </citation>
    <scope>NUCLEOTIDE SEQUENCE [LARGE SCALE GENOMIC DNA]</scope>
    <source>
        <strain evidence="8">KCTC 32465</strain>
    </source>
</reference>
<protein>
    <submittedName>
        <fullName evidence="7">C4-dicarboxylate ABC transporter</fullName>
    </submittedName>
</protein>
<dbReference type="CDD" id="cd13603">
    <property type="entry name" value="PBP2_TRAP_Siap_TeaA_like"/>
    <property type="match status" value="1"/>
</dbReference>
<dbReference type="Gene3D" id="3.40.190.170">
    <property type="entry name" value="Bacterial extracellular solute-binding protein, family 7"/>
    <property type="match status" value="1"/>
</dbReference>
<evidence type="ECO:0000313" key="8">
    <source>
        <dbReference type="Proteomes" id="UP000634455"/>
    </source>
</evidence>
<evidence type="ECO:0000256" key="6">
    <source>
        <dbReference type="SAM" id="SignalP"/>
    </source>
</evidence>
<comment type="subcellular location">
    <subcellularLocation>
        <location evidence="1">Periplasm</location>
    </subcellularLocation>
</comment>
<feature type="signal peptide" evidence="6">
    <location>
        <begin position="1"/>
        <end position="23"/>
    </location>
</feature>
<dbReference type="PANTHER" id="PTHR33376:SF7">
    <property type="entry name" value="C4-DICARBOXYLATE-BINDING PROTEIN DCTB"/>
    <property type="match status" value="1"/>
</dbReference>
<keyword evidence="5" id="KW-0574">Periplasm</keyword>
<comment type="similarity">
    <text evidence="2">Belongs to the bacterial solute-binding protein 7 family.</text>
</comment>